<dbReference type="CDD" id="cd07043">
    <property type="entry name" value="STAS_anti-anti-sigma_factors"/>
    <property type="match status" value="1"/>
</dbReference>
<comment type="caution">
    <text evidence="4">The sequence shown here is derived from an EMBL/GenBank/DDBJ whole genome shotgun (WGS) entry which is preliminary data.</text>
</comment>
<name>A0A8J3Z043_9ACTN</name>
<dbReference type="InterPro" id="IPR036513">
    <property type="entry name" value="STAS_dom_sf"/>
</dbReference>
<evidence type="ECO:0000256" key="1">
    <source>
        <dbReference type="ARBA" id="ARBA00009013"/>
    </source>
</evidence>
<evidence type="ECO:0000259" key="3">
    <source>
        <dbReference type="PROSITE" id="PS50801"/>
    </source>
</evidence>
<dbReference type="Gene3D" id="3.30.750.24">
    <property type="entry name" value="STAS domain"/>
    <property type="match status" value="1"/>
</dbReference>
<accession>A0A8J3Z043</accession>
<dbReference type="SUPFAM" id="SSF52091">
    <property type="entry name" value="SpoIIaa-like"/>
    <property type="match status" value="1"/>
</dbReference>
<gene>
    <name evidence="4" type="ORF">Vau01_023700</name>
</gene>
<keyword evidence="5" id="KW-1185">Reference proteome</keyword>
<dbReference type="PANTHER" id="PTHR33495">
    <property type="entry name" value="ANTI-SIGMA FACTOR ANTAGONIST TM_1081-RELATED-RELATED"/>
    <property type="match status" value="1"/>
</dbReference>
<feature type="domain" description="STAS" evidence="3">
    <location>
        <begin position="5"/>
        <end position="111"/>
    </location>
</feature>
<comment type="similarity">
    <text evidence="1 2">Belongs to the anti-sigma-factor antagonist family.</text>
</comment>
<dbReference type="EMBL" id="BOPG01000012">
    <property type="protein sequence ID" value="GIJ54854.1"/>
    <property type="molecule type" value="Genomic_DNA"/>
</dbReference>
<reference evidence="4" key="1">
    <citation type="submission" date="2021-01" db="EMBL/GenBank/DDBJ databases">
        <title>Whole genome shotgun sequence of Virgisporangium aurantiacum NBRC 16421.</title>
        <authorList>
            <person name="Komaki H."/>
            <person name="Tamura T."/>
        </authorList>
    </citation>
    <scope>NUCLEOTIDE SEQUENCE</scope>
    <source>
        <strain evidence="4">NBRC 16421</strain>
    </source>
</reference>
<protein>
    <recommendedName>
        <fullName evidence="2">Anti-sigma factor antagonist</fullName>
    </recommendedName>
</protein>
<evidence type="ECO:0000313" key="5">
    <source>
        <dbReference type="Proteomes" id="UP000612585"/>
    </source>
</evidence>
<dbReference type="PROSITE" id="PS50801">
    <property type="entry name" value="STAS"/>
    <property type="match status" value="1"/>
</dbReference>
<sequence length="113" mass="12168">MTMTVEITTNRVGTTAIVTPHGDIDLVTSPEFRTAVHAAIDDGADAMVIDLSDSEFLDSTALGVLVSVHRRLGERVVVAGTRPAVQRLFEITRFSTVLRLYASVDEALAALKN</sequence>
<evidence type="ECO:0000313" key="4">
    <source>
        <dbReference type="EMBL" id="GIJ54854.1"/>
    </source>
</evidence>
<evidence type="ECO:0000256" key="2">
    <source>
        <dbReference type="RuleBase" id="RU003749"/>
    </source>
</evidence>
<dbReference type="AlphaFoldDB" id="A0A8J3Z043"/>
<dbReference type="NCBIfam" id="TIGR00377">
    <property type="entry name" value="ant_ant_sig"/>
    <property type="match status" value="1"/>
</dbReference>
<dbReference type="Pfam" id="PF01740">
    <property type="entry name" value="STAS"/>
    <property type="match status" value="1"/>
</dbReference>
<dbReference type="PANTHER" id="PTHR33495:SF2">
    <property type="entry name" value="ANTI-SIGMA FACTOR ANTAGONIST TM_1081-RELATED"/>
    <property type="match status" value="1"/>
</dbReference>
<organism evidence="4 5">
    <name type="scientific">Virgisporangium aurantiacum</name>
    <dbReference type="NCBI Taxonomy" id="175570"/>
    <lineage>
        <taxon>Bacteria</taxon>
        <taxon>Bacillati</taxon>
        <taxon>Actinomycetota</taxon>
        <taxon>Actinomycetes</taxon>
        <taxon>Micromonosporales</taxon>
        <taxon>Micromonosporaceae</taxon>
        <taxon>Virgisporangium</taxon>
    </lineage>
</organism>
<dbReference type="Proteomes" id="UP000612585">
    <property type="component" value="Unassembled WGS sequence"/>
</dbReference>
<dbReference type="InterPro" id="IPR003658">
    <property type="entry name" value="Anti-sigma_ant"/>
</dbReference>
<proteinExistence type="inferred from homology"/>
<dbReference type="GO" id="GO:0043856">
    <property type="term" value="F:anti-sigma factor antagonist activity"/>
    <property type="evidence" value="ECO:0007669"/>
    <property type="project" value="InterPro"/>
</dbReference>
<dbReference type="InterPro" id="IPR002645">
    <property type="entry name" value="STAS_dom"/>
</dbReference>